<evidence type="ECO:0000259" key="6">
    <source>
        <dbReference type="Pfam" id="PF14508"/>
    </source>
</evidence>
<dbReference type="InterPro" id="IPR029483">
    <property type="entry name" value="GH97_C"/>
</dbReference>
<dbReference type="InterPro" id="IPR052720">
    <property type="entry name" value="Glycosyl_hydrolase_97"/>
</dbReference>
<dbReference type="PANTHER" id="PTHR35803">
    <property type="entry name" value="GLUCAN 1,4-ALPHA-GLUCOSIDASE SUSB-RELATED"/>
    <property type="match status" value="1"/>
</dbReference>
<evidence type="ECO:0000256" key="3">
    <source>
        <dbReference type="ARBA" id="ARBA00022837"/>
    </source>
</evidence>
<evidence type="ECO:0000259" key="5">
    <source>
        <dbReference type="Pfam" id="PF10566"/>
    </source>
</evidence>
<feature type="domain" description="Glycosyl-hydrolase 97 C-terminal oligomerisation" evidence="7">
    <location>
        <begin position="565"/>
        <end position="664"/>
    </location>
</feature>
<feature type="signal peptide" evidence="4">
    <location>
        <begin position="1"/>
        <end position="22"/>
    </location>
</feature>
<keyword evidence="9" id="KW-1185">Reference proteome</keyword>
<dbReference type="PANTHER" id="PTHR35803:SF1">
    <property type="entry name" value="GLUCAN 1,4-ALPHA-GLUCOSIDASE SUSB"/>
    <property type="match status" value="1"/>
</dbReference>
<name>A0A6L5X9L7_9BACT</name>
<feature type="chain" id="PRO_5026877259" evidence="4">
    <location>
        <begin position="23"/>
        <end position="673"/>
    </location>
</feature>
<dbReference type="GO" id="GO:0016787">
    <property type="term" value="F:hydrolase activity"/>
    <property type="evidence" value="ECO:0007669"/>
    <property type="project" value="UniProtKB-KW"/>
</dbReference>
<keyword evidence="4" id="KW-0732">Signal</keyword>
<evidence type="ECO:0000313" key="8">
    <source>
        <dbReference type="EMBL" id="MSS17050.1"/>
    </source>
</evidence>
<keyword evidence="8" id="KW-0378">Hydrolase</keyword>
<sequence>MTTMKLIVVLAAAVVAMPLALAHEVVSSPDGHIKVTAGLKGGKPFYSVARDGRAVINPSYLGFELDKGSLKDGFEVIASKRDTKCETWTQVWGEDKDVVNHYNELRLCLRQRRGAKLRLDVVLRVFDDGLGLRYEFPKQAGLGEFQILDELTQVAMPVDAQAWTIPTQGTTYYEALWTKAPLSQKPEVSTPVTIEVSDSLYMVLHDAALVDYASLNYTPRHLPGAAVTLVASLTPWKNGVKVYGHAPMATPWRTCIIARTPGELITSRLMLNLNEPCKIADTSWITCGKYVGIWWGMHMKDYTWSQGPKHGATTANTKRYIDFAAAHGMKGVLVEGWNYGWDGDWARDNKFDYTKPYPDYDFEGLQRYALSRGVSLIAHNETGGFAKTYEDQLEAAFSLYERMGIHAVKTGYVHPLMDEKEDQHSQYGIRHYLKVIEAAARHHIMVVNHEPAMPSGLCRTYPNLISGEGFRGQEWNAWSADGGNPPYHVTVLPFTRGLAGSMDFTPGIFNFANKAMPGTHPQTTLAKQLAEYVLLYTPWQMAADEIENYEGQPAFQFIEDVPTNFERTVVLNAKIGNYLTIARKDRDSDNWCVGSATDETARDLDLKLDFLDQGKSYTARIYTDGPGADYRTNPYPVTFTTQAVKRGDVIKVHLAPSGGAAIMIVPVKPVTNH</sequence>
<dbReference type="InterPro" id="IPR029486">
    <property type="entry name" value="GH97_N"/>
</dbReference>
<dbReference type="AlphaFoldDB" id="A0A6L5X9L7"/>
<dbReference type="Proteomes" id="UP000483362">
    <property type="component" value="Unassembled WGS sequence"/>
</dbReference>
<dbReference type="InterPro" id="IPR013785">
    <property type="entry name" value="Aldolase_TIM"/>
</dbReference>
<dbReference type="Pfam" id="PF14508">
    <property type="entry name" value="GH97_N"/>
    <property type="match status" value="1"/>
</dbReference>
<evidence type="ECO:0000313" key="9">
    <source>
        <dbReference type="Proteomes" id="UP000483362"/>
    </source>
</evidence>
<dbReference type="EMBL" id="VULT01000005">
    <property type="protein sequence ID" value="MSS17050.1"/>
    <property type="molecule type" value="Genomic_DNA"/>
</dbReference>
<dbReference type="Pfam" id="PF10566">
    <property type="entry name" value="Glyco_hydro_97"/>
    <property type="match status" value="1"/>
</dbReference>
<evidence type="ECO:0000256" key="4">
    <source>
        <dbReference type="SAM" id="SignalP"/>
    </source>
</evidence>
<gene>
    <name evidence="8" type="ORF">FYJ29_04630</name>
</gene>
<dbReference type="GO" id="GO:0030246">
    <property type="term" value="F:carbohydrate binding"/>
    <property type="evidence" value="ECO:0007669"/>
    <property type="project" value="InterPro"/>
</dbReference>
<evidence type="ECO:0000256" key="1">
    <source>
        <dbReference type="ARBA" id="ARBA00001913"/>
    </source>
</evidence>
<accession>A0A6L5X9L7</accession>
<dbReference type="Pfam" id="PF14509">
    <property type="entry name" value="GH97_C"/>
    <property type="match status" value="1"/>
</dbReference>
<dbReference type="InterPro" id="IPR019563">
    <property type="entry name" value="GH97_catalytic"/>
</dbReference>
<proteinExistence type="predicted"/>
<reference evidence="8 9" key="1">
    <citation type="submission" date="2019-08" db="EMBL/GenBank/DDBJ databases">
        <title>In-depth cultivation of the pig gut microbiome towards novel bacterial diversity and tailored functional studies.</title>
        <authorList>
            <person name="Wylensek D."/>
            <person name="Hitch T.C.A."/>
            <person name="Clavel T."/>
        </authorList>
    </citation>
    <scope>NUCLEOTIDE SEQUENCE [LARGE SCALE GENOMIC DNA]</scope>
    <source>
        <strain evidence="8 9">Oil-RF-744-WCA-WT-10</strain>
    </source>
</reference>
<evidence type="ECO:0000259" key="7">
    <source>
        <dbReference type="Pfam" id="PF14509"/>
    </source>
</evidence>
<evidence type="ECO:0000256" key="2">
    <source>
        <dbReference type="ARBA" id="ARBA00011245"/>
    </source>
</evidence>
<feature type="domain" description="Glycosyl-hydrolase 97 N-terminal" evidence="6">
    <location>
        <begin position="26"/>
        <end position="276"/>
    </location>
</feature>
<dbReference type="Gene3D" id="2.70.98.10">
    <property type="match status" value="1"/>
</dbReference>
<organism evidence="8 9">
    <name type="scientific">Sodaliphilus pleomorphus</name>
    <dbReference type="NCBI Taxonomy" id="2606626"/>
    <lineage>
        <taxon>Bacteria</taxon>
        <taxon>Pseudomonadati</taxon>
        <taxon>Bacteroidota</taxon>
        <taxon>Bacteroidia</taxon>
        <taxon>Bacteroidales</taxon>
        <taxon>Muribaculaceae</taxon>
        <taxon>Sodaliphilus</taxon>
    </lineage>
</organism>
<dbReference type="Gene3D" id="3.20.20.70">
    <property type="entry name" value="Aldolase class I"/>
    <property type="match status" value="1"/>
</dbReference>
<comment type="cofactor">
    <cofactor evidence="1">
        <name>Ca(2+)</name>
        <dbReference type="ChEBI" id="CHEBI:29108"/>
    </cofactor>
</comment>
<keyword evidence="3" id="KW-0106">Calcium</keyword>
<comment type="subunit">
    <text evidence="2">Monomer.</text>
</comment>
<feature type="domain" description="Glycosyl-hydrolase 97 catalytic" evidence="5">
    <location>
        <begin position="294"/>
        <end position="469"/>
    </location>
</feature>
<comment type="caution">
    <text evidence="8">The sequence shown here is derived from an EMBL/GenBank/DDBJ whole genome shotgun (WGS) entry which is preliminary data.</text>
</comment>
<dbReference type="InterPro" id="IPR014718">
    <property type="entry name" value="GH-type_carb-bd"/>
</dbReference>
<protein>
    <submittedName>
        <fullName evidence="8">Glycoside hydrolase family 97 protein</fullName>
    </submittedName>
</protein>